<evidence type="ECO:0000313" key="5">
    <source>
        <dbReference type="EMBL" id="SUE33007.1"/>
    </source>
</evidence>
<dbReference type="GO" id="GO:0003677">
    <property type="term" value="F:DNA binding"/>
    <property type="evidence" value="ECO:0007669"/>
    <property type="project" value="UniProtKB-KW"/>
</dbReference>
<proteinExistence type="predicted"/>
<evidence type="ECO:0000313" key="6">
    <source>
        <dbReference type="Proteomes" id="UP000255233"/>
    </source>
</evidence>
<dbReference type="Proteomes" id="UP000255233">
    <property type="component" value="Unassembled WGS sequence"/>
</dbReference>
<dbReference type="Pfam" id="PF13545">
    <property type="entry name" value="HTH_Crp_2"/>
    <property type="match status" value="1"/>
</dbReference>
<dbReference type="InterPro" id="IPR014710">
    <property type="entry name" value="RmlC-like_jellyroll"/>
</dbReference>
<gene>
    <name evidence="5" type="ORF">NCTC11190_00200</name>
</gene>
<keyword evidence="3" id="KW-0804">Transcription</keyword>
<dbReference type="OrthoDB" id="1116216at2"/>
<evidence type="ECO:0000256" key="2">
    <source>
        <dbReference type="ARBA" id="ARBA00023125"/>
    </source>
</evidence>
<keyword evidence="6" id="KW-1185">Reference proteome</keyword>
<evidence type="ECO:0000256" key="3">
    <source>
        <dbReference type="ARBA" id="ARBA00023163"/>
    </source>
</evidence>
<dbReference type="AlphaFoldDB" id="A0A379MQ92"/>
<dbReference type="SUPFAM" id="SSF51206">
    <property type="entry name" value="cAMP-binding domain-like"/>
    <property type="match status" value="1"/>
</dbReference>
<dbReference type="InterPro" id="IPR012318">
    <property type="entry name" value="HTH_CRP"/>
</dbReference>
<keyword evidence="2 5" id="KW-0238">DNA-binding</keyword>
<name>A0A379MQ92_9BACT</name>
<dbReference type="SUPFAM" id="SSF46785">
    <property type="entry name" value="Winged helix' DNA-binding domain"/>
    <property type="match status" value="1"/>
</dbReference>
<dbReference type="Gene3D" id="2.60.120.10">
    <property type="entry name" value="Jelly Rolls"/>
    <property type="match status" value="1"/>
</dbReference>
<sequence>MFPILKDSPLFRGLDQPTIDALLERSSFATAAYDHDACIAKRDTAYSGLMIILKGSVRGEVTDAAGRRRIIDNIAAPQLIAPAFLFGGYNRLPIDVIANEDGTEIMTLHRGGLFEMMQDNTIVLSNFIDIISNRANYFSRKIYALSVLMLTEKVAALLLSSGTEGDTIPLDTDRMTDGLDITRNALEQTLSELAKKGYVELSRTQVVIRNRKALEAMVAPQ</sequence>
<dbReference type="InterPro" id="IPR018490">
    <property type="entry name" value="cNMP-bd_dom_sf"/>
</dbReference>
<dbReference type="STRING" id="880526.GCA_000427365_01242"/>
<evidence type="ECO:0000259" key="4">
    <source>
        <dbReference type="Pfam" id="PF13545"/>
    </source>
</evidence>
<reference evidence="5 6" key="1">
    <citation type="submission" date="2018-06" db="EMBL/GenBank/DDBJ databases">
        <authorList>
            <consortium name="Pathogen Informatics"/>
            <person name="Doyle S."/>
        </authorList>
    </citation>
    <scope>NUCLEOTIDE SEQUENCE [LARGE SCALE GENOMIC DNA]</scope>
    <source>
        <strain evidence="5 6">NCTC11190</strain>
    </source>
</reference>
<dbReference type="RefSeq" id="WP_051214395.1">
    <property type="nucleotide sequence ID" value="NZ_CALVFX010000005.1"/>
</dbReference>
<dbReference type="InterPro" id="IPR036390">
    <property type="entry name" value="WH_DNA-bd_sf"/>
</dbReference>
<protein>
    <submittedName>
        <fullName evidence="5">DNA-binding transcriptional dual regulator Crp</fullName>
    </submittedName>
</protein>
<accession>A0A379MQ92</accession>
<dbReference type="GO" id="GO:0006355">
    <property type="term" value="P:regulation of DNA-templated transcription"/>
    <property type="evidence" value="ECO:0007669"/>
    <property type="project" value="InterPro"/>
</dbReference>
<feature type="domain" description="HTH crp-type" evidence="4">
    <location>
        <begin position="152"/>
        <end position="217"/>
    </location>
</feature>
<keyword evidence="1" id="KW-0805">Transcription regulation</keyword>
<organism evidence="5 6">
    <name type="scientific">Rikenella microfusus</name>
    <dbReference type="NCBI Taxonomy" id="28139"/>
    <lineage>
        <taxon>Bacteria</taxon>
        <taxon>Pseudomonadati</taxon>
        <taxon>Bacteroidota</taxon>
        <taxon>Bacteroidia</taxon>
        <taxon>Bacteroidales</taxon>
        <taxon>Rikenellaceae</taxon>
        <taxon>Rikenella</taxon>
    </lineage>
</organism>
<evidence type="ECO:0000256" key="1">
    <source>
        <dbReference type="ARBA" id="ARBA00023015"/>
    </source>
</evidence>
<dbReference type="EMBL" id="UGVL01000001">
    <property type="protein sequence ID" value="SUE33007.1"/>
    <property type="molecule type" value="Genomic_DNA"/>
</dbReference>